<dbReference type="Pfam" id="PF04055">
    <property type="entry name" value="Radical_SAM"/>
    <property type="match status" value="1"/>
</dbReference>
<keyword evidence="9" id="KW-0456">Lyase</keyword>
<evidence type="ECO:0000259" key="7">
    <source>
        <dbReference type="Pfam" id="PF01497"/>
    </source>
</evidence>
<keyword evidence="2" id="KW-0004">4Fe-4S</keyword>
<proteinExistence type="predicted"/>
<dbReference type="SFLD" id="SFLDG01101">
    <property type="entry name" value="Uncharacterised_Radical_SAM_Su"/>
    <property type="match status" value="1"/>
</dbReference>
<dbReference type="PANTHER" id="PTHR30352">
    <property type="entry name" value="PYRUVATE FORMATE-LYASE-ACTIVATING ENZYME"/>
    <property type="match status" value="1"/>
</dbReference>
<keyword evidence="4" id="KW-0479">Metal-binding</keyword>
<dbReference type="Gene3D" id="3.40.50.1980">
    <property type="entry name" value="Nitrogenase molybdenum iron protein domain"/>
    <property type="match status" value="1"/>
</dbReference>
<evidence type="ECO:0000256" key="1">
    <source>
        <dbReference type="ARBA" id="ARBA00001966"/>
    </source>
</evidence>
<dbReference type="InterPro" id="IPR002491">
    <property type="entry name" value="ABC_transptr_periplasmic_BD"/>
</dbReference>
<reference evidence="9 10" key="1">
    <citation type="submission" date="2016-10" db="EMBL/GenBank/DDBJ databases">
        <authorList>
            <person name="Varghese N."/>
            <person name="Submissions S."/>
        </authorList>
    </citation>
    <scope>NUCLEOTIDE SEQUENCE [LARGE SCALE GENOMIC DNA]</scope>
    <source>
        <strain evidence="9 10">DSM 2373</strain>
    </source>
</reference>
<dbReference type="InterPro" id="IPR013785">
    <property type="entry name" value="Aldolase_TIM"/>
</dbReference>
<evidence type="ECO:0000256" key="5">
    <source>
        <dbReference type="ARBA" id="ARBA00023004"/>
    </source>
</evidence>
<evidence type="ECO:0000256" key="3">
    <source>
        <dbReference type="ARBA" id="ARBA00022691"/>
    </source>
</evidence>
<dbReference type="Proteomes" id="UP000326500">
    <property type="component" value="Unassembled WGS sequence"/>
</dbReference>
<dbReference type="STRING" id="2200.GCA_001571405_01096"/>
<dbReference type="Pfam" id="PF01497">
    <property type="entry name" value="Peripla_BP_2"/>
    <property type="match status" value="1"/>
</dbReference>
<dbReference type="SFLD" id="SFLDS00029">
    <property type="entry name" value="Radical_SAM"/>
    <property type="match status" value="1"/>
</dbReference>
<keyword evidence="9" id="KW-0670">Pyruvate</keyword>
<feature type="domain" description="Fe/B12 periplasmic-binding" evidence="7">
    <location>
        <begin position="383"/>
        <end position="521"/>
    </location>
</feature>
<dbReference type="AlphaFoldDB" id="A0A1G8XBI0"/>
<evidence type="ECO:0000256" key="4">
    <source>
        <dbReference type="ARBA" id="ARBA00022723"/>
    </source>
</evidence>
<dbReference type="SUPFAM" id="SSF102114">
    <property type="entry name" value="Radical SAM enzymes"/>
    <property type="match status" value="1"/>
</dbReference>
<sequence length="583" mass="64312">MKCEICEVGCDIPEGGVGRCRMYENNGTGIVERYPDAFLAAFPVAIETLPVLHFFPGAKVLQVCTVGCNLSCGGCVSEMLVEHAEPLAASGTALTTDDLLRLANDQACTGIAFALNDPIVSFPTFCRLAERAREKGLSVGCSTNGYMTEASALRLCERADFVSIGLKGTTDESYRACGARSAAPVFRTIRLLHEGGVHVEASVVYRRDGEDEVLDVARKIAAISPDIPLQVMRFVPFGDAGLDEEPTIYAGEELCDRLRDILPWVYLFNSPGTANLTTFCPACKKPCIEREFFGPMGSHLAGKAQIVCDCGQTIPVRGSVSPEVYYEPGMMGGYRATRGLEMVWAILTCLGVDDRADLARIWGGVLQSGMLGRELHDRMNNIDAYLDLIMDLAHRTGREEEGRELTGYIRKRLDYIRGRVADAPRPRVFYAMGHPLFALNPGRLEGKLVEAAGGIYVNRAIGREGKPGVTISREEFVALEPEYLFTSGFLTSSVEDTLRYCAEHGLDVPAVQNQRVYSMHPSWDFGSPRWILGLMTIANALHPDLFAFRIEEEADRFYRRFYGVPYRAAVHNRSFAHPGTRRQ</sequence>
<dbReference type="Gene3D" id="3.20.20.70">
    <property type="entry name" value="Aldolase class I"/>
    <property type="match status" value="1"/>
</dbReference>
<dbReference type="EMBL" id="FNFT01000001">
    <property type="protein sequence ID" value="SDJ87843.1"/>
    <property type="molecule type" value="Genomic_DNA"/>
</dbReference>
<gene>
    <name evidence="9" type="ORF">SAMN04488571_101350</name>
</gene>
<evidence type="ECO:0000256" key="6">
    <source>
        <dbReference type="ARBA" id="ARBA00023014"/>
    </source>
</evidence>
<keyword evidence="5" id="KW-0408">Iron</keyword>
<evidence type="ECO:0000313" key="10">
    <source>
        <dbReference type="Proteomes" id="UP000326500"/>
    </source>
</evidence>
<feature type="domain" description="Radical SAM core" evidence="8">
    <location>
        <begin position="64"/>
        <end position="218"/>
    </location>
</feature>
<dbReference type="RefSeq" id="WP_066956544.1">
    <property type="nucleotide sequence ID" value="NZ_BCNX01000006.1"/>
</dbReference>
<name>A0A1G8XBI0_9EURY</name>
<dbReference type="GO" id="GO:0016829">
    <property type="term" value="F:lyase activity"/>
    <property type="evidence" value="ECO:0007669"/>
    <property type="project" value="UniProtKB-KW"/>
</dbReference>
<keyword evidence="3" id="KW-0949">S-adenosyl-L-methionine</keyword>
<organism evidence="9 10">
    <name type="scientific">Methanoculleus thermophilus</name>
    <dbReference type="NCBI Taxonomy" id="2200"/>
    <lineage>
        <taxon>Archaea</taxon>
        <taxon>Methanobacteriati</taxon>
        <taxon>Methanobacteriota</taxon>
        <taxon>Stenosarchaea group</taxon>
        <taxon>Methanomicrobia</taxon>
        <taxon>Methanomicrobiales</taxon>
        <taxon>Methanomicrobiaceae</taxon>
        <taxon>Methanoculleus</taxon>
    </lineage>
</organism>
<dbReference type="InterPro" id="IPR034457">
    <property type="entry name" value="Organic_radical-activating"/>
</dbReference>
<dbReference type="OrthoDB" id="371936at2157"/>
<accession>A0A1G8XBI0</accession>
<dbReference type="SFLD" id="SFLDG01067">
    <property type="entry name" value="SPASM/twitch_domain_containing"/>
    <property type="match status" value="1"/>
</dbReference>
<evidence type="ECO:0000256" key="2">
    <source>
        <dbReference type="ARBA" id="ARBA00022485"/>
    </source>
</evidence>
<dbReference type="PANTHER" id="PTHR30352:SF5">
    <property type="entry name" value="PYRUVATE FORMATE-LYASE 1-ACTIVATING ENZYME"/>
    <property type="match status" value="1"/>
</dbReference>
<dbReference type="GO" id="GO:0046872">
    <property type="term" value="F:metal ion binding"/>
    <property type="evidence" value="ECO:0007669"/>
    <property type="project" value="UniProtKB-KW"/>
</dbReference>
<evidence type="ECO:0000259" key="8">
    <source>
        <dbReference type="Pfam" id="PF04055"/>
    </source>
</evidence>
<dbReference type="SUPFAM" id="SSF53807">
    <property type="entry name" value="Helical backbone' metal receptor"/>
    <property type="match status" value="1"/>
</dbReference>
<dbReference type="InterPro" id="IPR027596">
    <property type="entry name" value="AmmeMemoSam_rS"/>
</dbReference>
<dbReference type="InterPro" id="IPR058240">
    <property type="entry name" value="rSAM_sf"/>
</dbReference>
<keyword evidence="6" id="KW-0411">Iron-sulfur</keyword>
<dbReference type="InterPro" id="IPR007197">
    <property type="entry name" value="rSAM"/>
</dbReference>
<evidence type="ECO:0000313" key="9">
    <source>
        <dbReference type="EMBL" id="SDJ87843.1"/>
    </source>
</evidence>
<comment type="cofactor">
    <cofactor evidence="1">
        <name>[4Fe-4S] cluster</name>
        <dbReference type="ChEBI" id="CHEBI:49883"/>
    </cofactor>
</comment>
<dbReference type="GO" id="GO:0051539">
    <property type="term" value="F:4 iron, 4 sulfur cluster binding"/>
    <property type="evidence" value="ECO:0007669"/>
    <property type="project" value="UniProtKB-KW"/>
</dbReference>
<keyword evidence="10" id="KW-1185">Reference proteome</keyword>
<protein>
    <submittedName>
        <fullName evidence="9">Pyruvate-formate lyase-activating enzyme</fullName>
    </submittedName>
</protein>